<dbReference type="Gene3D" id="3.40.50.200">
    <property type="entry name" value="Peptidase S8/S53 domain"/>
    <property type="match status" value="1"/>
</dbReference>
<dbReference type="InterPro" id="IPR018391">
    <property type="entry name" value="PQQ_b-propeller_rpt"/>
</dbReference>
<dbReference type="PROSITE" id="PS00138">
    <property type="entry name" value="SUBTILASE_SER"/>
    <property type="match status" value="1"/>
</dbReference>
<dbReference type="PROSITE" id="PS51892">
    <property type="entry name" value="SUBTILASE"/>
    <property type="match status" value="1"/>
</dbReference>
<evidence type="ECO:0000259" key="8">
    <source>
        <dbReference type="PROSITE" id="PS50853"/>
    </source>
</evidence>
<dbReference type="InterPro" id="IPR036852">
    <property type="entry name" value="Peptidase_S8/S53_dom_sf"/>
</dbReference>
<dbReference type="GO" id="GO:0006508">
    <property type="term" value="P:proteolysis"/>
    <property type="evidence" value="ECO:0007669"/>
    <property type="project" value="UniProtKB-KW"/>
</dbReference>
<proteinExistence type="inferred from homology"/>
<keyword evidence="7" id="KW-0812">Transmembrane</keyword>
<keyword evidence="7" id="KW-0472">Membrane</keyword>
<name>A0A0G1Z842_9BACT</name>
<comment type="caution">
    <text evidence="9">The sequence shown here is derived from an EMBL/GenBank/DDBJ whole genome shotgun (WGS) entry which is preliminary data.</text>
</comment>
<dbReference type="InterPro" id="IPR023828">
    <property type="entry name" value="Peptidase_S8_Ser-AS"/>
</dbReference>
<feature type="active site" description="Charge relay system" evidence="5">
    <location>
        <position position="372"/>
    </location>
</feature>
<gene>
    <name evidence="9" type="ORF">UY55_C0002G0187</name>
</gene>
<dbReference type="InterPro" id="IPR050131">
    <property type="entry name" value="Peptidase_S8_subtilisin-like"/>
</dbReference>
<dbReference type="STRING" id="1618665.UY55_C0002G0187"/>
<dbReference type="InterPro" id="IPR015943">
    <property type="entry name" value="WD40/YVTN_repeat-like_dom_sf"/>
</dbReference>
<keyword evidence="4 5" id="KW-0720">Serine protease</keyword>
<organism evidence="9 10">
    <name type="scientific">Candidatus Jorgensenbacteria bacterium GW2011_GWB1_50_10</name>
    <dbReference type="NCBI Taxonomy" id="1618665"/>
    <lineage>
        <taxon>Bacteria</taxon>
        <taxon>Candidatus Joergenseniibacteriota</taxon>
    </lineage>
</organism>
<dbReference type="PROSITE" id="PS00136">
    <property type="entry name" value="SUBTILASE_ASP"/>
    <property type="match status" value="1"/>
</dbReference>
<evidence type="ECO:0000313" key="9">
    <source>
        <dbReference type="EMBL" id="KKW15129.1"/>
    </source>
</evidence>
<evidence type="ECO:0000256" key="2">
    <source>
        <dbReference type="ARBA" id="ARBA00022670"/>
    </source>
</evidence>
<dbReference type="GO" id="GO:0004252">
    <property type="term" value="F:serine-type endopeptidase activity"/>
    <property type="evidence" value="ECO:0007669"/>
    <property type="project" value="UniProtKB-UniRule"/>
</dbReference>
<feature type="active site" description="Charge relay system" evidence="5">
    <location>
        <position position="172"/>
    </location>
</feature>
<feature type="transmembrane region" description="Helical" evidence="7">
    <location>
        <begin position="7"/>
        <end position="28"/>
    </location>
</feature>
<evidence type="ECO:0000256" key="3">
    <source>
        <dbReference type="ARBA" id="ARBA00022801"/>
    </source>
</evidence>
<dbReference type="PANTHER" id="PTHR43806:SF11">
    <property type="entry name" value="CEREVISIN-RELATED"/>
    <property type="match status" value="1"/>
</dbReference>
<feature type="domain" description="Fibronectin type-III" evidence="8">
    <location>
        <begin position="450"/>
        <end position="554"/>
    </location>
</feature>
<dbReference type="InterPro" id="IPR036116">
    <property type="entry name" value="FN3_sf"/>
</dbReference>
<dbReference type="InterPro" id="IPR023827">
    <property type="entry name" value="Peptidase_S8_Asp-AS"/>
</dbReference>
<evidence type="ECO:0000256" key="5">
    <source>
        <dbReference type="PROSITE-ProRule" id="PRU01240"/>
    </source>
</evidence>
<dbReference type="Gene3D" id="2.130.10.10">
    <property type="entry name" value="YVTN repeat-like/Quinoprotein amine dehydrogenase"/>
    <property type="match status" value="2"/>
</dbReference>
<feature type="transmembrane region" description="Helical" evidence="7">
    <location>
        <begin position="34"/>
        <end position="53"/>
    </location>
</feature>
<evidence type="ECO:0000313" key="10">
    <source>
        <dbReference type="Proteomes" id="UP000034224"/>
    </source>
</evidence>
<keyword evidence="2 5" id="KW-0645">Protease</keyword>
<dbReference type="PATRIC" id="fig|1618665.3.peg.473"/>
<protein>
    <submittedName>
        <fullName evidence="9">WD40-like protein repeat protein</fullName>
    </submittedName>
</protein>
<reference evidence="9 10" key="1">
    <citation type="journal article" date="2015" name="Nature">
        <title>rRNA introns, odd ribosomes, and small enigmatic genomes across a large radiation of phyla.</title>
        <authorList>
            <person name="Brown C.T."/>
            <person name="Hug L.A."/>
            <person name="Thomas B.C."/>
            <person name="Sharon I."/>
            <person name="Castelle C.J."/>
            <person name="Singh A."/>
            <person name="Wilkins M.J."/>
            <person name="Williams K.H."/>
            <person name="Banfield J.F."/>
        </authorList>
    </citation>
    <scope>NUCLEOTIDE SEQUENCE [LARGE SCALE GENOMIC DNA]</scope>
</reference>
<dbReference type="InterPro" id="IPR000209">
    <property type="entry name" value="Peptidase_S8/S53_dom"/>
</dbReference>
<dbReference type="PANTHER" id="PTHR43806">
    <property type="entry name" value="PEPTIDASE S8"/>
    <property type="match status" value="1"/>
</dbReference>
<dbReference type="PRINTS" id="PR00723">
    <property type="entry name" value="SUBTILISIN"/>
</dbReference>
<dbReference type="InterPro" id="IPR011047">
    <property type="entry name" value="Quinoprotein_ADH-like_sf"/>
</dbReference>
<feature type="transmembrane region" description="Helical" evidence="7">
    <location>
        <begin position="60"/>
        <end position="85"/>
    </location>
</feature>
<dbReference type="Pfam" id="PF13360">
    <property type="entry name" value="PQQ_2"/>
    <property type="match status" value="1"/>
</dbReference>
<dbReference type="InterPro" id="IPR022398">
    <property type="entry name" value="Peptidase_S8_His-AS"/>
</dbReference>
<dbReference type="Pfam" id="PF00082">
    <property type="entry name" value="Peptidase_S8"/>
    <property type="match status" value="1"/>
</dbReference>
<keyword evidence="7" id="KW-1133">Transmembrane helix</keyword>
<evidence type="ECO:0000256" key="7">
    <source>
        <dbReference type="SAM" id="Phobius"/>
    </source>
</evidence>
<dbReference type="InterPro" id="IPR015500">
    <property type="entry name" value="Peptidase_S8_subtilisin-rel"/>
</dbReference>
<dbReference type="SMART" id="SM00564">
    <property type="entry name" value="PQQ"/>
    <property type="match status" value="7"/>
</dbReference>
<feature type="active site" description="Charge relay system" evidence="5">
    <location>
        <position position="136"/>
    </location>
</feature>
<evidence type="ECO:0000256" key="4">
    <source>
        <dbReference type="ARBA" id="ARBA00022825"/>
    </source>
</evidence>
<evidence type="ECO:0000256" key="6">
    <source>
        <dbReference type="RuleBase" id="RU003355"/>
    </source>
</evidence>
<dbReference type="SUPFAM" id="SSF50998">
    <property type="entry name" value="Quinoprotein alcohol dehydrogenase-like"/>
    <property type="match status" value="1"/>
</dbReference>
<keyword evidence="3 5" id="KW-0378">Hydrolase</keyword>
<dbReference type="SUPFAM" id="SSF52743">
    <property type="entry name" value="Subtilisin-like"/>
    <property type="match status" value="1"/>
</dbReference>
<dbReference type="Gene3D" id="2.60.40.10">
    <property type="entry name" value="Immunoglobulins"/>
    <property type="match status" value="1"/>
</dbReference>
<dbReference type="PROSITE" id="PS50853">
    <property type="entry name" value="FN3"/>
    <property type="match status" value="1"/>
</dbReference>
<dbReference type="InterPro" id="IPR002372">
    <property type="entry name" value="PQQ_rpt_dom"/>
</dbReference>
<dbReference type="Gene3D" id="2.40.10.480">
    <property type="match status" value="1"/>
</dbReference>
<comment type="similarity">
    <text evidence="1 5 6">Belongs to the peptidase S8 family.</text>
</comment>
<dbReference type="InterPro" id="IPR013783">
    <property type="entry name" value="Ig-like_fold"/>
</dbReference>
<sequence length="922" mass="99740">MRDRINIASLYLLLSVALVVADAVFSYYLKRDTAGFFSASIILLVIVGLLLLFVQKKKKLIIMGLVINLIWIIFFASHFVLFVAAQESIFTEDSRNLAVRDPFLFKAYSQIRMGEVWDFLNSRDVDLTDIKVGIIDTGVDASDGRHPEFQEVFLNALSPQLFEDSEGDRKGHGTQVAGIIGANNISFPDPANYAFPHMNGILSGIHGLNYSLELGKSPTFLSIFSAASTIDALVKREAKIINMSFGTRPLLSPVGVPIFTPMFFRAFARNPDVLFVASAGNFEFDFLGFDVEGVDAELVVPANLGDNFNNVVTVGATDTTLSREDSRASFSSFGSVVSVAAPGVAVYSPAPRGRGNFPIGALNYDQFFSGTSAAAPMVTGVAAVLKTLEPEYQKFIPGLMMDPTTIKNTLVASADPIQPDKRLGFGCFNETTTTTGCRLNAHRAVAWFFPPASTTLSVAATTSDSISISWVNPLDFAFTTPDFDSYRIFRSTTSPVTLESTLVETTDDVNQLSFTETNLQSKTEFFYKVFVFDKAGLYAASNEVSAKTGVTAPPEGFWSVFRHDARSTGRSTFSGPTASPSLLWNAGVGGRSEPAIGFDGTIYIISDSHALFAVDDSGRIKWSFQGKAPTVSPPGPGNWATPAVDRSGVVYFPAGNFYALNPDGTAKWVFENGDESFQRCSPTIAPDGTIYAMSHRANLYAFNPDGSIRWTADLGSGAGLGGTPCSPAIGDDGTLYVAVRGLTPGRTSELVAVNPDGTLKWTFGLFQFEETSPVVGDDGTIYISSGEGFLYGIRPNGTVRWSRLMRSSSFFSSVSLNYANGRIYFANSGFPFKLYSLDGSSGAVVWERVVNRGVFCIGSVDQHNNVFVNNDSDTVFSFDQDGNLNWELFVDRVGGQFEGRGCTVVGSDGVLYYSSPLKKLGF</sequence>
<dbReference type="CDD" id="cd00063">
    <property type="entry name" value="FN3"/>
    <property type="match status" value="1"/>
</dbReference>
<dbReference type="EMBL" id="LCQK01000002">
    <property type="protein sequence ID" value="KKW15129.1"/>
    <property type="molecule type" value="Genomic_DNA"/>
</dbReference>
<evidence type="ECO:0000256" key="1">
    <source>
        <dbReference type="ARBA" id="ARBA00011073"/>
    </source>
</evidence>
<dbReference type="InterPro" id="IPR003961">
    <property type="entry name" value="FN3_dom"/>
</dbReference>
<dbReference type="SMART" id="SM00060">
    <property type="entry name" value="FN3"/>
    <property type="match status" value="1"/>
</dbReference>
<dbReference type="PROSITE" id="PS00137">
    <property type="entry name" value="SUBTILASE_HIS"/>
    <property type="match status" value="1"/>
</dbReference>
<dbReference type="Proteomes" id="UP000034224">
    <property type="component" value="Unassembled WGS sequence"/>
</dbReference>
<dbReference type="AlphaFoldDB" id="A0A0G1Z842"/>
<accession>A0A0G1Z842</accession>
<dbReference type="SUPFAM" id="SSF49265">
    <property type="entry name" value="Fibronectin type III"/>
    <property type="match status" value="1"/>
</dbReference>